<evidence type="ECO:0000256" key="6">
    <source>
        <dbReference type="ARBA" id="ARBA00023136"/>
    </source>
</evidence>
<feature type="signal peptide" evidence="9">
    <location>
        <begin position="1"/>
        <end position="15"/>
    </location>
</feature>
<comment type="subcellular location">
    <subcellularLocation>
        <location evidence="1">Nucleus inner membrane</location>
        <topology evidence="1">Multi-pass membrane protein</topology>
        <orientation evidence="1">Nucleoplasmic side</orientation>
    </subcellularLocation>
</comment>
<comment type="similarity">
    <text evidence="2">Belongs to the NEMP family.</text>
</comment>
<keyword evidence="7" id="KW-0539">Nucleus</keyword>
<feature type="transmembrane region" description="Helical" evidence="8">
    <location>
        <begin position="268"/>
        <end position="295"/>
    </location>
</feature>
<evidence type="ECO:0000256" key="2">
    <source>
        <dbReference type="ARBA" id="ARBA00005748"/>
    </source>
</evidence>
<feature type="transmembrane region" description="Helical" evidence="8">
    <location>
        <begin position="230"/>
        <end position="248"/>
    </location>
</feature>
<dbReference type="GO" id="GO:0005637">
    <property type="term" value="C:nuclear inner membrane"/>
    <property type="evidence" value="ECO:0007669"/>
    <property type="project" value="UniProtKB-SubCell"/>
</dbReference>
<evidence type="ECO:0000256" key="4">
    <source>
        <dbReference type="ARBA" id="ARBA00022729"/>
    </source>
</evidence>
<dbReference type="EMBL" id="CAHIKZ030004570">
    <property type="protein sequence ID" value="CAE1312432.1"/>
    <property type="molecule type" value="Genomic_DNA"/>
</dbReference>
<keyword evidence="4 9" id="KW-0732">Signal</keyword>
<feature type="transmembrane region" description="Helical" evidence="8">
    <location>
        <begin position="140"/>
        <end position="158"/>
    </location>
</feature>
<keyword evidence="11" id="KW-1185">Reference proteome</keyword>
<feature type="chain" id="PRO_5032568348" description="Nuclear envelope integral membrane protein 1" evidence="9">
    <location>
        <begin position="16"/>
        <end position="311"/>
    </location>
</feature>
<reference evidence="10" key="1">
    <citation type="submission" date="2021-01" db="EMBL/GenBank/DDBJ databases">
        <authorList>
            <person name="Li R."/>
            <person name="Bekaert M."/>
        </authorList>
    </citation>
    <scope>NUCLEOTIDE SEQUENCE</scope>
    <source>
        <strain evidence="10">Farmed</strain>
    </source>
</reference>
<dbReference type="Pfam" id="PF10225">
    <property type="entry name" value="NEMP"/>
    <property type="match status" value="1"/>
</dbReference>
<evidence type="ECO:0000256" key="1">
    <source>
        <dbReference type="ARBA" id="ARBA00004575"/>
    </source>
</evidence>
<dbReference type="OrthoDB" id="509138at2759"/>
<keyword evidence="3 8" id="KW-0812">Transmembrane</keyword>
<keyword evidence="5 8" id="KW-1133">Transmembrane helix</keyword>
<evidence type="ECO:0000256" key="8">
    <source>
        <dbReference type="SAM" id="Phobius"/>
    </source>
</evidence>
<gene>
    <name evidence="10" type="ORF">SPHA_63676</name>
</gene>
<proteinExistence type="inferred from homology"/>
<evidence type="ECO:0000256" key="5">
    <source>
        <dbReference type="ARBA" id="ARBA00022989"/>
    </source>
</evidence>
<accession>A0A812DY31</accession>
<keyword evidence="6 8" id="KW-0472">Membrane</keyword>
<name>A0A812DY31_ACAPH</name>
<dbReference type="AlphaFoldDB" id="A0A812DY31"/>
<evidence type="ECO:0000256" key="3">
    <source>
        <dbReference type="ARBA" id="ARBA00022692"/>
    </source>
</evidence>
<protein>
    <recommendedName>
        <fullName evidence="12">Nuclear envelope integral membrane protein 1</fullName>
    </recommendedName>
</protein>
<dbReference type="PANTHER" id="PTHR13598">
    <property type="entry name" value="AT07567P-RELATED"/>
    <property type="match status" value="1"/>
</dbReference>
<dbReference type="Proteomes" id="UP000597762">
    <property type="component" value="Unassembled WGS sequence"/>
</dbReference>
<evidence type="ECO:0000256" key="9">
    <source>
        <dbReference type="SAM" id="SignalP"/>
    </source>
</evidence>
<evidence type="ECO:0008006" key="12">
    <source>
        <dbReference type="Google" id="ProtNLM"/>
    </source>
</evidence>
<dbReference type="InterPro" id="IPR019358">
    <property type="entry name" value="NEMP_fam"/>
</dbReference>
<feature type="transmembrane region" description="Helical" evidence="8">
    <location>
        <begin position="170"/>
        <end position="193"/>
    </location>
</feature>
<evidence type="ECO:0000313" key="11">
    <source>
        <dbReference type="Proteomes" id="UP000597762"/>
    </source>
</evidence>
<comment type="caution">
    <text evidence="10">The sequence shown here is derived from an EMBL/GenBank/DDBJ whole genome shotgun (WGS) entry which is preliminary data.</text>
</comment>
<evidence type="ECO:0000313" key="10">
    <source>
        <dbReference type="EMBL" id="CAE1312432.1"/>
    </source>
</evidence>
<sequence>MFVILLLFLITPCYNSEILSDCISDRKCTIVSLQNSDVHIKLDNSLIKRDLWTFCYPGETRDLYKLWLYPVLRLHISNDDYTLSFGSNAREVAKSSSQFTINLLRTKLFQSKEISLTPFNVTCVGITTQSEFTVQLKVKWIEIWLVASLVFGIVLFFSAKKWSQNSSLHYLTGTVLGIGFSVLIILVLISRFIPKKPFTALFLFSGISGVLFSFHWLYSNLYSISTEYWMGILIYLLSSGSISFLLSYRFGPVTDPRSMNIISWMLQILGLVFIGIGTQIPEVSTAVIIIVLSIYNRPKWIGRLMTFLSQP</sequence>
<organism evidence="10 11">
    <name type="scientific">Acanthosepion pharaonis</name>
    <name type="common">Pharaoh cuttlefish</name>
    <name type="synonym">Sepia pharaonis</name>
    <dbReference type="NCBI Taxonomy" id="158019"/>
    <lineage>
        <taxon>Eukaryota</taxon>
        <taxon>Metazoa</taxon>
        <taxon>Spiralia</taxon>
        <taxon>Lophotrochozoa</taxon>
        <taxon>Mollusca</taxon>
        <taxon>Cephalopoda</taxon>
        <taxon>Coleoidea</taxon>
        <taxon>Decapodiformes</taxon>
        <taxon>Sepiida</taxon>
        <taxon>Sepiina</taxon>
        <taxon>Sepiidae</taxon>
        <taxon>Acanthosepion</taxon>
    </lineage>
</organism>
<feature type="transmembrane region" description="Helical" evidence="8">
    <location>
        <begin position="199"/>
        <end position="218"/>
    </location>
</feature>
<evidence type="ECO:0000256" key="7">
    <source>
        <dbReference type="ARBA" id="ARBA00023242"/>
    </source>
</evidence>
<dbReference type="PANTHER" id="PTHR13598:SF1">
    <property type="entry name" value="AT07567P-RELATED"/>
    <property type="match status" value="1"/>
</dbReference>